<name>A0A3B1BKF6_9ZZZZ</name>
<evidence type="ECO:0000256" key="2">
    <source>
        <dbReference type="ARBA" id="ARBA00022649"/>
    </source>
</evidence>
<gene>
    <name evidence="7" type="ORF">MNBD_GAMMA26-451</name>
</gene>
<evidence type="ECO:0000256" key="4">
    <source>
        <dbReference type="ARBA" id="ARBA00023315"/>
    </source>
</evidence>
<keyword evidence="3 7" id="KW-0808">Transferase</keyword>
<accession>A0A3B1BKF6</accession>
<proteinExistence type="predicted"/>
<dbReference type="PROSITE" id="PS51186">
    <property type="entry name" value="GNAT"/>
    <property type="match status" value="1"/>
</dbReference>
<reference evidence="7" key="1">
    <citation type="submission" date="2018-06" db="EMBL/GenBank/DDBJ databases">
        <authorList>
            <person name="Zhirakovskaya E."/>
        </authorList>
    </citation>
    <scope>NUCLEOTIDE SEQUENCE</scope>
</reference>
<dbReference type="Gene3D" id="3.40.630.30">
    <property type="match status" value="1"/>
</dbReference>
<keyword evidence="1" id="KW-0678">Repressor</keyword>
<dbReference type="PANTHER" id="PTHR36449">
    <property type="entry name" value="ACETYLTRANSFERASE-RELATED"/>
    <property type="match status" value="1"/>
</dbReference>
<feature type="domain" description="N-acetyltransferase" evidence="6">
    <location>
        <begin position="5"/>
        <end position="157"/>
    </location>
</feature>
<dbReference type="EMBL" id="UOFX01000016">
    <property type="protein sequence ID" value="VAX06695.1"/>
    <property type="molecule type" value="Genomic_DNA"/>
</dbReference>
<evidence type="ECO:0000313" key="7">
    <source>
        <dbReference type="EMBL" id="VAX06695.1"/>
    </source>
</evidence>
<dbReference type="AlphaFoldDB" id="A0A3B1BKF6"/>
<dbReference type="InterPro" id="IPR000182">
    <property type="entry name" value="GNAT_dom"/>
</dbReference>
<organism evidence="7">
    <name type="scientific">hydrothermal vent metagenome</name>
    <dbReference type="NCBI Taxonomy" id="652676"/>
    <lineage>
        <taxon>unclassified sequences</taxon>
        <taxon>metagenomes</taxon>
        <taxon>ecological metagenomes</taxon>
    </lineage>
</organism>
<dbReference type="Pfam" id="PF13508">
    <property type="entry name" value="Acetyltransf_7"/>
    <property type="match status" value="1"/>
</dbReference>
<evidence type="ECO:0000259" key="6">
    <source>
        <dbReference type="PROSITE" id="PS51186"/>
    </source>
</evidence>
<evidence type="ECO:0000256" key="1">
    <source>
        <dbReference type="ARBA" id="ARBA00022491"/>
    </source>
</evidence>
<keyword evidence="2" id="KW-1277">Toxin-antitoxin system</keyword>
<evidence type="ECO:0000256" key="3">
    <source>
        <dbReference type="ARBA" id="ARBA00022679"/>
    </source>
</evidence>
<dbReference type="PANTHER" id="PTHR36449:SF1">
    <property type="entry name" value="ACETYLTRANSFERASE"/>
    <property type="match status" value="1"/>
</dbReference>
<sequence length="164" mass="18352">MGANYTITELTRKHNRKGFDCGNHELNGFLATQARVHKSRHISKTFVAERVDNPNTILGFYTILPCETDGALIPGNYPSRVPAYLLGRLAIDKRYHGRGLGGELLISAIHKAALASRYVGGIGVFVDAKAAEARKFYLHMGFEQLPDQTVKLFMPMERCRKLFD</sequence>
<protein>
    <submittedName>
        <fullName evidence="7">FIG001353: Acetyltransferase</fullName>
    </submittedName>
</protein>
<dbReference type="GO" id="GO:0016747">
    <property type="term" value="F:acyltransferase activity, transferring groups other than amino-acyl groups"/>
    <property type="evidence" value="ECO:0007669"/>
    <property type="project" value="InterPro"/>
</dbReference>
<dbReference type="InterPro" id="IPR016181">
    <property type="entry name" value="Acyl_CoA_acyltransferase"/>
</dbReference>
<comment type="catalytic activity">
    <reaction evidence="5">
        <text>glycyl-tRNA(Gly) + acetyl-CoA = N-acetylglycyl-tRNA(Gly) + CoA + H(+)</text>
        <dbReference type="Rhea" id="RHEA:81867"/>
        <dbReference type="Rhea" id="RHEA-COMP:9683"/>
        <dbReference type="Rhea" id="RHEA-COMP:19766"/>
        <dbReference type="ChEBI" id="CHEBI:15378"/>
        <dbReference type="ChEBI" id="CHEBI:57287"/>
        <dbReference type="ChEBI" id="CHEBI:57288"/>
        <dbReference type="ChEBI" id="CHEBI:78522"/>
        <dbReference type="ChEBI" id="CHEBI:232036"/>
    </reaction>
</comment>
<evidence type="ECO:0000256" key="5">
    <source>
        <dbReference type="ARBA" id="ARBA00049880"/>
    </source>
</evidence>
<keyword evidence="4" id="KW-0012">Acyltransferase</keyword>
<dbReference type="SUPFAM" id="SSF55729">
    <property type="entry name" value="Acyl-CoA N-acyltransferases (Nat)"/>
    <property type="match status" value="1"/>
</dbReference>